<reference evidence="13" key="1">
    <citation type="submission" date="2017-10" db="EMBL/GenBank/DDBJ databases">
        <authorList>
            <person name="Kravchenko I.K."/>
            <person name="Grouzdev D.S."/>
        </authorList>
    </citation>
    <scope>NUCLEOTIDE SEQUENCE [LARGE SCALE GENOMIC DNA]</scope>
    <source>
        <strain evidence="13">B2</strain>
    </source>
</reference>
<feature type="active site" evidence="9">
    <location>
        <position position="110"/>
    </location>
</feature>
<dbReference type="NCBIfam" id="TIGR00077">
    <property type="entry name" value="lspA"/>
    <property type="match status" value="1"/>
</dbReference>
<evidence type="ECO:0000313" key="13">
    <source>
        <dbReference type="Proteomes" id="UP000225379"/>
    </source>
</evidence>
<feature type="active site" evidence="9">
    <location>
        <position position="128"/>
    </location>
</feature>
<proteinExistence type="inferred from homology"/>
<evidence type="ECO:0000256" key="10">
    <source>
        <dbReference type="RuleBase" id="RU000594"/>
    </source>
</evidence>
<feature type="transmembrane region" description="Helical" evidence="9">
    <location>
        <begin position="120"/>
        <end position="140"/>
    </location>
</feature>
<comment type="caution">
    <text evidence="12">The sequence shown here is derived from an EMBL/GenBank/DDBJ whole genome shotgun (WGS) entry which is preliminary data.</text>
</comment>
<dbReference type="OrthoDB" id="9810259at2"/>
<dbReference type="InterPro" id="IPR001872">
    <property type="entry name" value="Peptidase_A8"/>
</dbReference>
<dbReference type="HAMAP" id="MF_00161">
    <property type="entry name" value="LspA"/>
    <property type="match status" value="1"/>
</dbReference>
<keyword evidence="6 9" id="KW-0378">Hydrolase</keyword>
<evidence type="ECO:0000256" key="2">
    <source>
        <dbReference type="ARBA" id="ARBA00022475"/>
    </source>
</evidence>
<name>A0A2B8BJX1_9PROT</name>
<feature type="transmembrane region" description="Helical" evidence="9">
    <location>
        <begin position="84"/>
        <end position="100"/>
    </location>
</feature>
<dbReference type="EMBL" id="PDKW01000040">
    <property type="protein sequence ID" value="PGH57517.1"/>
    <property type="molecule type" value="Genomic_DNA"/>
</dbReference>
<protein>
    <recommendedName>
        <fullName evidence="9">Lipoprotein signal peptidase</fullName>
        <ecNumber evidence="9">3.4.23.36</ecNumber>
    </recommendedName>
    <alternativeName>
        <fullName evidence="9">Prolipoprotein signal peptidase</fullName>
    </alternativeName>
    <alternativeName>
        <fullName evidence="9">Signal peptidase II</fullName>
        <shortName evidence="9">SPase II</shortName>
    </alternativeName>
</protein>
<dbReference type="PANTHER" id="PTHR33695">
    <property type="entry name" value="LIPOPROTEIN SIGNAL PEPTIDASE"/>
    <property type="match status" value="1"/>
</dbReference>
<organism evidence="12 13">
    <name type="scientific">Azospirillum palustre</name>
    <dbReference type="NCBI Taxonomy" id="2044885"/>
    <lineage>
        <taxon>Bacteria</taxon>
        <taxon>Pseudomonadati</taxon>
        <taxon>Pseudomonadota</taxon>
        <taxon>Alphaproteobacteria</taxon>
        <taxon>Rhodospirillales</taxon>
        <taxon>Azospirillaceae</taxon>
        <taxon>Azospirillum</taxon>
    </lineage>
</organism>
<dbReference type="EC" id="3.4.23.36" evidence="9"/>
<evidence type="ECO:0000256" key="1">
    <source>
        <dbReference type="ARBA" id="ARBA00006139"/>
    </source>
</evidence>
<evidence type="ECO:0000256" key="5">
    <source>
        <dbReference type="ARBA" id="ARBA00022750"/>
    </source>
</evidence>
<dbReference type="PROSITE" id="PS00855">
    <property type="entry name" value="SPASE_II"/>
    <property type="match status" value="1"/>
</dbReference>
<keyword evidence="13" id="KW-1185">Reference proteome</keyword>
<comment type="function">
    <text evidence="9 10">This protein specifically catalyzes the removal of signal peptides from prolipoproteins.</text>
</comment>
<feature type="transmembrane region" description="Helical" evidence="9">
    <location>
        <begin position="59"/>
        <end position="77"/>
    </location>
</feature>
<dbReference type="AlphaFoldDB" id="A0A2B8BJX1"/>
<dbReference type="PANTHER" id="PTHR33695:SF1">
    <property type="entry name" value="LIPOPROTEIN SIGNAL PEPTIDASE"/>
    <property type="match status" value="1"/>
</dbReference>
<keyword evidence="8 9" id="KW-0472">Membrane</keyword>
<dbReference type="GO" id="GO:0005886">
    <property type="term" value="C:plasma membrane"/>
    <property type="evidence" value="ECO:0007669"/>
    <property type="project" value="UniProtKB-SubCell"/>
</dbReference>
<gene>
    <name evidence="9 12" type="primary">lspA</name>
    <name evidence="12" type="ORF">CRT60_10125</name>
</gene>
<evidence type="ECO:0000256" key="9">
    <source>
        <dbReference type="HAMAP-Rule" id="MF_00161"/>
    </source>
</evidence>
<evidence type="ECO:0000256" key="4">
    <source>
        <dbReference type="ARBA" id="ARBA00022692"/>
    </source>
</evidence>
<comment type="similarity">
    <text evidence="1 9 11">Belongs to the peptidase A8 family.</text>
</comment>
<comment type="caution">
    <text evidence="9">Lacks conserved residue(s) required for the propagation of feature annotation.</text>
</comment>
<dbReference type="UniPathway" id="UPA00665"/>
<dbReference type="PRINTS" id="PR00781">
    <property type="entry name" value="LIPOSIGPTASE"/>
</dbReference>
<accession>A0A2B8BJX1</accession>
<sequence length="149" mass="15665">MAMAVIAVVADQVSKWTMLTHILTPTDIIPVTPFFNLRLGFNTGVSFGLLSGHTTLPPYLLAGFALLVALVLLGWGARMPNRPLALAAGAMAGGAIGNAVDRIRQGAVTDFLDLHVFGWHWPTFNLADILIVGGAAAIAIRPSPKVVPS</sequence>
<dbReference type="GO" id="GO:0004190">
    <property type="term" value="F:aspartic-type endopeptidase activity"/>
    <property type="evidence" value="ECO:0007669"/>
    <property type="project" value="UniProtKB-UniRule"/>
</dbReference>
<dbReference type="Pfam" id="PF01252">
    <property type="entry name" value="Peptidase_A8"/>
    <property type="match status" value="1"/>
</dbReference>
<comment type="subcellular location">
    <subcellularLocation>
        <location evidence="9">Cell membrane</location>
        <topology evidence="9">Multi-pass membrane protein</topology>
    </subcellularLocation>
</comment>
<evidence type="ECO:0000256" key="6">
    <source>
        <dbReference type="ARBA" id="ARBA00022801"/>
    </source>
</evidence>
<keyword evidence="4 9" id="KW-0812">Transmembrane</keyword>
<dbReference type="Proteomes" id="UP000225379">
    <property type="component" value="Unassembled WGS sequence"/>
</dbReference>
<evidence type="ECO:0000256" key="11">
    <source>
        <dbReference type="RuleBase" id="RU004181"/>
    </source>
</evidence>
<comment type="catalytic activity">
    <reaction evidence="9 10">
        <text>Release of signal peptides from bacterial membrane prolipoproteins. Hydrolyzes -Xaa-Yaa-Zaa-|-(S,diacylglyceryl)Cys-, in which Xaa is hydrophobic (preferably Leu), and Yaa (Ala or Ser) and Zaa (Gly or Ala) have small, neutral side chains.</text>
        <dbReference type="EC" id="3.4.23.36"/>
    </reaction>
</comment>
<evidence type="ECO:0000313" key="12">
    <source>
        <dbReference type="EMBL" id="PGH57517.1"/>
    </source>
</evidence>
<keyword evidence="5 9" id="KW-0064">Aspartyl protease</keyword>
<dbReference type="GO" id="GO:0006508">
    <property type="term" value="P:proteolysis"/>
    <property type="evidence" value="ECO:0007669"/>
    <property type="project" value="UniProtKB-KW"/>
</dbReference>
<keyword evidence="3 9" id="KW-0645">Protease</keyword>
<keyword evidence="7 9" id="KW-1133">Transmembrane helix</keyword>
<comment type="pathway">
    <text evidence="9">Protein modification; lipoprotein biosynthesis (signal peptide cleavage).</text>
</comment>
<evidence type="ECO:0000256" key="3">
    <source>
        <dbReference type="ARBA" id="ARBA00022670"/>
    </source>
</evidence>
<evidence type="ECO:0000256" key="8">
    <source>
        <dbReference type="ARBA" id="ARBA00023136"/>
    </source>
</evidence>
<evidence type="ECO:0000256" key="7">
    <source>
        <dbReference type="ARBA" id="ARBA00022989"/>
    </source>
</evidence>
<keyword evidence="2 9" id="KW-1003">Cell membrane</keyword>